<evidence type="ECO:0000313" key="2">
    <source>
        <dbReference type="EMBL" id="GIE23644.1"/>
    </source>
</evidence>
<protein>
    <submittedName>
        <fullName evidence="2">Uncharacterized protein</fullName>
    </submittedName>
</protein>
<proteinExistence type="predicted"/>
<sequence length="1501" mass="159235">MPDLDLTGIAAARAAVTERLDRLRRVRLALSDSRDRAAAARSRGDDQTTAAAQAEATDLDRRRGELIAALRSGGRTVMSASEALVAVAGPEQAVTSLSAGLPILMLPVRLETRFFDGGQTLKVRIFPDQAHVTSHDPAVSDAEAQGLTWYWTQRWPERDARTEVGRALADAAWQGLASRLRPGRAAFLVRTYEPGNLASADAGPIWRDLPRRSGEWSVAAQAALLPDRWCVLGYQRNEPGRHTEIFRRWGGAVPDRLAAGPSPDPEAATLPGGLPADPDLAWLHDVDEAERVGMVVTVRQSDLLHGARLADGVDRLIAVGVDWTLDPARTAGLVEEHLAAHADEGRMAFVPQGVPTNSTTAKRSPYTTDPEAARRASAPHEPPPQPDGSAGDLTTRALGLGGATLRRVAGADLREQRWQQALLEATWSATGGYYLTEMLDPLTTGPGVEAGLRQHVVANLRAGGPLPTVRIGSQPYGILPVMPRDRTEAGGSVQGVTAVLRSMVEPLVPGVPRLAQVRARGDVDDIMLALLQRMPVAWELTVRKLIGPVERQALHPSWTETARLQRTVIALLLRRMGVLQLPRLAELTFDEADHPLDVPLVLKAEAGGQRGTGYLGEIRRLLTEPDGAVILTARKNSVALLEAFLACAAPMENARAGKAIVAAQATSLELSASFVDFLTRPADRLPYTLRIEEAVLSPVTAGSTTPVPRTPLEFQQTVLPALTGDLTVGEFVAVSYQKRRGQPTVAEDPLHHRFDTALSTLEQAPADQLEWAFRGVLDLYSTRLDAWITSLATARLAQRRAVNPAGLYAGGWGVVEDLHPDTGPAAESLGFVHAPSLGQAASTAVLRSARLSHRGEDGRLFDLDLSSRRVRAALRLLEGVASGQRLAALLGYRFERGLQERDLRLAQWILPLRQVCPLRSERPDPPGAAAPAEAVAARDVVDGVALLARWQAERSGLLAAAGIATGDRDQVAAELDDLAGLADGVSDVLLAESVHQATVGNLDRSGAALAAHDRQAPAPAPEFVRTGRAGPIVTHRAGIWLDRDATAPADGWPADLRSLAEPRLDRWLGTLVGRPGTGTVTARVVREQETVPLPPATLADLRMSALSVVLSARRDGLSEAFAGHYALGPDDRLDLDTSAMAELLDVATWAADTISASPLAPEHLESAADVSAGTGTPVAAVDSVEAQGRATALRARVQVLLNRATAALASGDAAGLRDALTALTPVGPIAPGEDPALVLQRIRHRLDASGAADSATAVTTLLGDQQPFLPVLAAADPAPFEASRRARDRLLAGDGTALVSWLHRSALVRPGLDAFAALLVHAEADGVDVPGRCELVQTPHRPDVPWVALPFGDTGPPPAGTAGVVLYAPDGLDWARGGAGLLVDAWTETVPAADETTAVAFHFDAPGARAPQAMLLAVHPSPDETHWSFDTVAGCVHEAVDLAQLRTLGSPELAPLATLVPALLLPDAYTRDTPGIRFLELAEMLGGLVATHVYGKKGRHA</sequence>
<reference evidence="2 3" key="1">
    <citation type="submission" date="2021-01" db="EMBL/GenBank/DDBJ databases">
        <title>Whole genome shotgun sequence of Actinoplanes humidus NBRC 14915.</title>
        <authorList>
            <person name="Komaki H."/>
            <person name="Tamura T."/>
        </authorList>
    </citation>
    <scope>NUCLEOTIDE SEQUENCE [LARGE SCALE GENOMIC DNA]</scope>
    <source>
        <strain evidence="2 3">NBRC 14915</strain>
    </source>
</reference>
<name>A0ABQ3ZYJ0_9ACTN</name>
<dbReference type="RefSeq" id="WP_203840699.1">
    <property type="nucleotide sequence ID" value="NZ_BAAATV010000013.1"/>
</dbReference>
<dbReference type="EMBL" id="BOMN01000093">
    <property type="protein sequence ID" value="GIE23644.1"/>
    <property type="molecule type" value="Genomic_DNA"/>
</dbReference>
<feature type="region of interest" description="Disordered" evidence="1">
    <location>
        <begin position="36"/>
        <end position="57"/>
    </location>
</feature>
<organism evidence="2 3">
    <name type="scientific">Winogradskya humida</name>
    <dbReference type="NCBI Taxonomy" id="113566"/>
    <lineage>
        <taxon>Bacteria</taxon>
        <taxon>Bacillati</taxon>
        <taxon>Actinomycetota</taxon>
        <taxon>Actinomycetes</taxon>
        <taxon>Micromonosporales</taxon>
        <taxon>Micromonosporaceae</taxon>
        <taxon>Winogradskya</taxon>
    </lineage>
</organism>
<feature type="compositionally biased region" description="Basic and acidic residues" evidence="1">
    <location>
        <begin position="36"/>
        <end position="46"/>
    </location>
</feature>
<accession>A0ABQ3ZYJ0</accession>
<dbReference type="Proteomes" id="UP000603200">
    <property type="component" value="Unassembled WGS sequence"/>
</dbReference>
<evidence type="ECO:0000313" key="3">
    <source>
        <dbReference type="Proteomes" id="UP000603200"/>
    </source>
</evidence>
<feature type="region of interest" description="Disordered" evidence="1">
    <location>
        <begin position="349"/>
        <end position="396"/>
    </location>
</feature>
<gene>
    <name evidence="2" type="ORF">Ahu01nite_067460</name>
</gene>
<comment type="caution">
    <text evidence="2">The sequence shown here is derived from an EMBL/GenBank/DDBJ whole genome shotgun (WGS) entry which is preliminary data.</text>
</comment>
<feature type="compositionally biased region" description="Low complexity" evidence="1">
    <location>
        <begin position="47"/>
        <end position="56"/>
    </location>
</feature>
<feature type="compositionally biased region" description="Polar residues" evidence="1">
    <location>
        <begin position="354"/>
        <end position="367"/>
    </location>
</feature>
<evidence type="ECO:0000256" key="1">
    <source>
        <dbReference type="SAM" id="MobiDB-lite"/>
    </source>
</evidence>
<keyword evidence="3" id="KW-1185">Reference proteome</keyword>